<accession>A0A934JYK7</accession>
<feature type="transmembrane region" description="Helical" evidence="1">
    <location>
        <begin position="91"/>
        <end position="119"/>
    </location>
</feature>
<evidence type="ECO:0000313" key="3">
    <source>
        <dbReference type="Proteomes" id="UP000612893"/>
    </source>
</evidence>
<protein>
    <submittedName>
        <fullName evidence="2">Uncharacterized protein</fullName>
    </submittedName>
</protein>
<feature type="transmembrane region" description="Helical" evidence="1">
    <location>
        <begin position="131"/>
        <end position="152"/>
    </location>
</feature>
<gene>
    <name evidence="2" type="ORF">JF922_00275</name>
</gene>
<dbReference type="EMBL" id="JAEKNR010000004">
    <property type="protein sequence ID" value="MBJ7596514.1"/>
    <property type="molecule type" value="Genomic_DNA"/>
</dbReference>
<reference evidence="2" key="1">
    <citation type="submission" date="2020-10" db="EMBL/GenBank/DDBJ databases">
        <title>Ca. Dormibacterota MAGs.</title>
        <authorList>
            <person name="Montgomery K."/>
        </authorList>
    </citation>
    <scope>NUCLEOTIDE SEQUENCE [LARGE SCALE GENOMIC DNA]</scope>
    <source>
        <strain evidence="2">SC8812_S17_10</strain>
    </source>
</reference>
<keyword evidence="3" id="KW-1185">Reference proteome</keyword>
<organism evidence="2 3">
    <name type="scientific">Candidatus Nephthysia bennettiae</name>
    <dbReference type="NCBI Taxonomy" id="3127016"/>
    <lineage>
        <taxon>Bacteria</taxon>
        <taxon>Bacillati</taxon>
        <taxon>Candidatus Dormiibacterota</taxon>
        <taxon>Candidatus Dormibacteria</taxon>
        <taxon>Candidatus Dormibacterales</taxon>
        <taxon>Candidatus Dormibacteraceae</taxon>
        <taxon>Candidatus Nephthysia</taxon>
    </lineage>
</organism>
<evidence type="ECO:0000313" key="2">
    <source>
        <dbReference type="EMBL" id="MBJ7596514.1"/>
    </source>
</evidence>
<name>A0A934JYK7_9BACT</name>
<feature type="transmembrane region" description="Helical" evidence="1">
    <location>
        <begin position="173"/>
        <end position="196"/>
    </location>
</feature>
<dbReference type="AlphaFoldDB" id="A0A934JYK7"/>
<proteinExistence type="predicted"/>
<keyword evidence="1" id="KW-0472">Membrane</keyword>
<feature type="transmembrane region" description="Helical" evidence="1">
    <location>
        <begin position="12"/>
        <end position="34"/>
    </location>
</feature>
<keyword evidence="1" id="KW-0812">Transmembrane</keyword>
<sequence length="198" mass="21289">MKEANQRKWISALMFFGIGAISAAALGGLLISLAHQAVGSVQNEPLTAFSLWVICGSLALADLGLFGLNPPSIRRQTSPHFWRMFGLKTRWYLWGADLGLGFSTIRVTSLFWATIIITAVLLTPPWTLVPLFSYSIGTVVGVVTGTLIARVARFTDGPQALSAAVGYTLTKTRLVRVVSGGLLFSCGTVVMMSTLLRV</sequence>
<dbReference type="Proteomes" id="UP000612893">
    <property type="component" value="Unassembled WGS sequence"/>
</dbReference>
<evidence type="ECO:0000256" key="1">
    <source>
        <dbReference type="SAM" id="Phobius"/>
    </source>
</evidence>
<comment type="caution">
    <text evidence="2">The sequence shown here is derived from an EMBL/GenBank/DDBJ whole genome shotgun (WGS) entry which is preliminary data.</text>
</comment>
<keyword evidence="1" id="KW-1133">Transmembrane helix</keyword>
<feature type="transmembrane region" description="Helical" evidence="1">
    <location>
        <begin position="46"/>
        <end position="70"/>
    </location>
</feature>